<accession>A0A7G5FDZ8</accession>
<name>A0A7G5FDZ8_9CORY</name>
<organism evidence="1 2">
    <name type="scientific">Corynebacterium hindlerae</name>
    <dbReference type="NCBI Taxonomy" id="699041"/>
    <lineage>
        <taxon>Bacteria</taxon>
        <taxon>Bacillati</taxon>
        <taxon>Actinomycetota</taxon>
        <taxon>Actinomycetes</taxon>
        <taxon>Mycobacteriales</taxon>
        <taxon>Corynebacteriaceae</taxon>
        <taxon>Corynebacterium</taxon>
    </lineage>
</organism>
<sequence length="74" mass="8469">MVIYLKKHIPDDDLITLPEGPNFTASWVDEFPDGQALVQTSGNQDWFGWNAWVATESASTRRSKTLLKREFDLN</sequence>
<evidence type="ECO:0000313" key="2">
    <source>
        <dbReference type="Proteomes" id="UP000515570"/>
    </source>
</evidence>
<evidence type="ECO:0000313" key="1">
    <source>
        <dbReference type="EMBL" id="QMV84839.1"/>
    </source>
</evidence>
<gene>
    <name evidence="1" type="ORF">HW450_10925</name>
</gene>
<proteinExistence type="predicted"/>
<dbReference type="RefSeq" id="WP_182385646.1">
    <property type="nucleotide sequence ID" value="NZ_CP059833.1"/>
</dbReference>
<keyword evidence="2" id="KW-1185">Reference proteome</keyword>
<dbReference type="Proteomes" id="UP000515570">
    <property type="component" value="Chromosome"/>
</dbReference>
<protein>
    <submittedName>
        <fullName evidence="1">Uncharacterized protein</fullName>
    </submittedName>
</protein>
<reference evidence="1 2" key="1">
    <citation type="submission" date="2020-07" db="EMBL/GenBank/DDBJ databases">
        <title>non toxigenic Corynebacterium sp. nov from a clinical source.</title>
        <authorList>
            <person name="Bernier A.-M."/>
            <person name="Bernard K."/>
        </authorList>
    </citation>
    <scope>NUCLEOTIDE SEQUENCE [LARGE SCALE GENOMIC DNA]</scope>
    <source>
        <strain evidence="2">NML 93-0612</strain>
    </source>
</reference>
<dbReference type="AlphaFoldDB" id="A0A7G5FDZ8"/>
<dbReference type="EMBL" id="CP059833">
    <property type="protein sequence ID" value="QMV84839.1"/>
    <property type="molecule type" value="Genomic_DNA"/>
</dbReference>